<dbReference type="OrthoDB" id="5524066at2"/>
<protein>
    <submittedName>
        <fullName evidence="2">Uncharacterized protein</fullName>
    </submittedName>
</protein>
<reference evidence="3" key="1">
    <citation type="submission" date="2016-10" db="EMBL/GenBank/DDBJ databases">
        <authorList>
            <person name="Varghese N."/>
            <person name="Submissions S."/>
        </authorList>
    </citation>
    <scope>NUCLEOTIDE SEQUENCE [LARGE SCALE GENOMIC DNA]</scope>
    <source>
        <strain evidence="3">DSM 17044</strain>
    </source>
</reference>
<feature type="transmembrane region" description="Helical" evidence="1">
    <location>
        <begin position="84"/>
        <end position="105"/>
    </location>
</feature>
<evidence type="ECO:0000313" key="2">
    <source>
        <dbReference type="EMBL" id="SEL62772.1"/>
    </source>
</evidence>
<feature type="transmembrane region" description="Helical" evidence="1">
    <location>
        <begin position="117"/>
        <end position="138"/>
    </location>
</feature>
<organism evidence="2 3">
    <name type="scientific">Stigmatella aurantiaca</name>
    <dbReference type="NCBI Taxonomy" id="41"/>
    <lineage>
        <taxon>Bacteria</taxon>
        <taxon>Pseudomonadati</taxon>
        <taxon>Myxococcota</taxon>
        <taxon>Myxococcia</taxon>
        <taxon>Myxococcales</taxon>
        <taxon>Cystobacterineae</taxon>
        <taxon>Archangiaceae</taxon>
        <taxon>Stigmatella</taxon>
    </lineage>
</organism>
<keyword evidence="1" id="KW-0812">Transmembrane</keyword>
<name>A0A1H7RRE8_STIAU</name>
<keyword evidence="3" id="KW-1185">Reference proteome</keyword>
<feature type="transmembrane region" description="Helical" evidence="1">
    <location>
        <begin position="172"/>
        <end position="192"/>
    </location>
</feature>
<evidence type="ECO:0000256" key="1">
    <source>
        <dbReference type="SAM" id="Phobius"/>
    </source>
</evidence>
<keyword evidence="1" id="KW-1133">Transmembrane helix</keyword>
<dbReference type="Proteomes" id="UP000182719">
    <property type="component" value="Unassembled WGS sequence"/>
</dbReference>
<evidence type="ECO:0000313" key="3">
    <source>
        <dbReference type="Proteomes" id="UP000182719"/>
    </source>
</evidence>
<dbReference type="AlphaFoldDB" id="A0A1H7RRE8"/>
<keyword evidence="1" id="KW-0472">Membrane</keyword>
<gene>
    <name evidence="2" type="ORF">SAMN05444354_107151</name>
</gene>
<dbReference type="RefSeq" id="WP_075007196.1">
    <property type="nucleotide sequence ID" value="NZ_FOAP01000007.1"/>
</dbReference>
<dbReference type="EMBL" id="FOAP01000007">
    <property type="protein sequence ID" value="SEL62772.1"/>
    <property type="molecule type" value="Genomic_DNA"/>
</dbReference>
<accession>A0A1H7RRE8</accession>
<sequence length="213" mass="22416">MNTPPSTPRKGLPRGVHVAAVLCLILSGLTGMFAAVEATNLTHLSDLREEAPPRMSALGDPAVIEKVVQAQISALEPMREPRSLILGALAVACAFTFVAAGRILRPAGLPLEGMRRLLGGAAIAAAVLRTIDGAQWMVVVKRVGIVMAEALGTMPEFQHPTTAEQVKSTVPVLMSAGTLAQTIFVAGAFVLIGQYFRSDRVRAAVTAQDGLRE</sequence>
<proteinExistence type="predicted"/>